<dbReference type="GO" id="GO:0046872">
    <property type="term" value="F:metal ion binding"/>
    <property type="evidence" value="ECO:0007669"/>
    <property type="project" value="UniProtKB-UniRule"/>
</dbReference>
<feature type="binding site" evidence="10">
    <location>
        <position position="307"/>
    </location>
    <ligand>
        <name>[4Fe-4S] cluster</name>
        <dbReference type="ChEBI" id="CHEBI:49883"/>
    </ligand>
</feature>
<feature type="domain" description="DNA primase large subunit C-terminal" evidence="11">
    <location>
        <begin position="301"/>
        <end position="484"/>
    </location>
</feature>
<feature type="binding site" evidence="10">
    <location>
        <position position="448"/>
    </location>
    <ligand>
        <name>[4Fe-4S] cluster</name>
        <dbReference type="ChEBI" id="CHEBI:49883"/>
    </ligand>
</feature>
<evidence type="ECO:0000313" key="13">
    <source>
        <dbReference type="Proteomes" id="UP000266188"/>
    </source>
</evidence>
<dbReference type="PANTHER" id="PTHR10537:SF3">
    <property type="entry name" value="DNA PRIMASE LARGE SUBUNIT"/>
    <property type="match status" value="1"/>
</dbReference>
<comment type="function">
    <text evidence="9">DNA primase is the polymerase that synthesizes small RNA primers for the Okazaki fragments made during discontinuous DNA replication.</text>
</comment>
<dbReference type="PANTHER" id="PTHR10537">
    <property type="entry name" value="DNA PRIMASE LARGE SUBUNIT"/>
    <property type="match status" value="1"/>
</dbReference>
<feature type="binding site" evidence="10">
    <location>
        <position position="390"/>
    </location>
    <ligand>
        <name>[4Fe-4S] cluster</name>
        <dbReference type="ChEBI" id="CHEBI:49883"/>
    </ligand>
</feature>
<dbReference type="InterPro" id="IPR016558">
    <property type="entry name" value="DNA_primase_lsu_euk"/>
</dbReference>
<keyword evidence="8 9" id="KW-0238">DNA-binding</keyword>
<dbReference type="GO" id="GO:0006269">
    <property type="term" value="P:DNA replication, synthesis of primer"/>
    <property type="evidence" value="ECO:0007669"/>
    <property type="project" value="UniProtKB-KW"/>
</dbReference>
<evidence type="ECO:0000256" key="7">
    <source>
        <dbReference type="ARBA" id="ARBA00023014"/>
    </source>
</evidence>
<comment type="caution">
    <text evidence="12">The sequence shown here is derived from an EMBL/GenBank/DDBJ whole genome shotgun (WGS) entry which is preliminary data.</text>
</comment>
<dbReference type="PIRSF" id="PIRSF009449">
    <property type="entry name" value="DNA_primase_large_subunit"/>
    <property type="match status" value="1"/>
</dbReference>
<dbReference type="CDD" id="cd07322">
    <property type="entry name" value="PriL_PriS_Eukaryotic"/>
    <property type="match status" value="1"/>
</dbReference>
<protein>
    <recommendedName>
        <fullName evidence="9">DNA primase large subunit</fullName>
    </recommendedName>
</protein>
<keyword evidence="2 9" id="KW-0004">4Fe-4S</keyword>
<dbReference type="Gene3D" id="1.20.930.80">
    <property type="match status" value="1"/>
</dbReference>
<dbReference type="Pfam" id="PF04104">
    <property type="entry name" value="DNA_primase_lrg"/>
    <property type="match status" value="1"/>
</dbReference>
<evidence type="ECO:0000256" key="3">
    <source>
        <dbReference type="ARBA" id="ARBA00022515"/>
    </source>
</evidence>
<comment type="cofactor">
    <cofactor evidence="9">
        <name>[4Fe-4S] cluster</name>
        <dbReference type="ChEBI" id="CHEBI:49883"/>
    </cofactor>
    <text evidence="9">Binds 1 [4Fe-4S] cluster.</text>
</comment>
<name>A0A3A3A001_9EURO</name>
<evidence type="ECO:0000256" key="6">
    <source>
        <dbReference type="ARBA" id="ARBA00023004"/>
    </source>
</evidence>
<keyword evidence="7 9" id="KW-0411">Iron-sulfur</keyword>
<evidence type="ECO:0000259" key="11">
    <source>
        <dbReference type="Pfam" id="PF04104"/>
    </source>
</evidence>
<dbReference type="EMBL" id="MVGC01000158">
    <property type="protein sequence ID" value="RJE22641.1"/>
    <property type="molecule type" value="Genomic_DNA"/>
</dbReference>
<keyword evidence="13" id="KW-1185">Reference proteome</keyword>
<reference evidence="13" key="1">
    <citation type="submission" date="2017-02" db="EMBL/GenBank/DDBJ databases">
        <authorList>
            <person name="Tafer H."/>
            <person name="Lopandic K."/>
        </authorList>
    </citation>
    <scope>NUCLEOTIDE SEQUENCE [LARGE SCALE GENOMIC DNA]</scope>
    <source>
        <strain evidence="13">CBS 366.77</strain>
    </source>
</reference>
<evidence type="ECO:0000256" key="4">
    <source>
        <dbReference type="ARBA" id="ARBA00022705"/>
    </source>
</evidence>
<dbReference type="AlphaFoldDB" id="A0A3A3A001"/>
<dbReference type="FunFam" id="1.20.930.80:FF:000003">
    <property type="entry name" value="DNA primase large subunit"/>
    <property type="match status" value="1"/>
</dbReference>
<proteinExistence type="inferred from homology"/>
<dbReference type="GO" id="GO:0006270">
    <property type="term" value="P:DNA replication initiation"/>
    <property type="evidence" value="ECO:0007669"/>
    <property type="project" value="TreeGrafter"/>
</dbReference>
<keyword evidence="6 9" id="KW-0408">Iron</keyword>
<comment type="similarity">
    <text evidence="1 9">Belongs to the eukaryotic-type primase large subunit family.</text>
</comment>
<sequence length="500" mass="58005">MLRQEFGKVDPKRRATLDHKKKQFAAPEFKQQAYPHRLNFYDTPPTAEITLEQFEQWAIDRLKILAEIEACSYRNKTAAETAAHLTPLLQKFLPLASNTSSVSGAEDQRLQNERQKDHYSHFILRLAFSGTEDLRRRFARAETMLFKFRFQQDDSRERRAFMESLNLDWEPVTDDEKHELLEKLTNATSGLRHIDDENWYKVDWERVPELIERRGVFLTKGKAYVPGREQLSMIIAEFTARLERALELTSRALPRLDEDDRLSPILDHLSKNFGSAESVYSEGEGFVDGAPITAGAIDHLSQHFPLCMRSLHMTLRKNNHLKHFGRLQYTLFLKGIGLSLEECILFWRQSFKGFTDDEFNSRYKYNVRHAYGDVGGDVNRRGRGYPPYSCQKILSDTNTGVGQTHGCPYRHFSVDNLIGLLQSTGVHDKEVLRGVREDVGKTRYHIACNRVFEWTHKTDIKRVKEDGTWSQTDLDTIVHPNTYFKRSYLLKQVGKTPQDA</sequence>
<evidence type="ECO:0000256" key="10">
    <source>
        <dbReference type="PIRSR" id="PIRSR009449-1"/>
    </source>
</evidence>
<dbReference type="GO" id="GO:0005658">
    <property type="term" value="C:alpha DNA polymerase:primase complex"/>
    <property type="evidence" value="ECO:0007669"/>
    <property type="project" value="UniProtKB-ARBA"/>
</dbReference>
<dbReference type="GO" id="GO:0003677">
    <property type="term" value="F:DNA binding"/>
    <property type="evidence" value="ECO:0007669"/>
    <property type="project" value="UniProtKB-UniRule"/>
</dbReference>
<evidence type="ECO:0000256" key="2">
    <source>
        <dbReference type="ARBA" id="ARBA00022485"/>
    </source>
</evidence>
<evidence type="ECO:0000313" key="12">
    <source>
        <dbReference type="EMBL" id="RJE22641.1"/>
    </source>
</evidence>
<dbReference type="OrthoDB" id="421393at2759"/>
<gene>
    <name evidence="12" type="ORF">PHISCL_05024</name>
</gene>
<organism evidence="12 13">
    <name type="scientific">Aspergillus sclerotialis</name>
    <dbReference type="NCBI Taxonomy" id="2070753"/>
    <lineage>
        <taxon>Eukaryota</taxon>
        <taxon>Fungi</taxon>
        <taxon>Dikarya</taxon>
        <taxon>Ascomycota</taxon>
        <taxon>Pezizomycotina</taxon>
        <taxon>Eurotiomycetes</taxon>
        <taxon>Eurotiomycetidae</taxon>
        <taxon>Eurotiales</taxon>
        <taxon>Aspergillaceae</taxon>
        <taxon>Aspergillus</taxon>
        <taxon>Aspergillus subgen. Polypaecilum</taxon>
    </lineage>
</organism>
<dbReference type="GO" id="GO:0051539">
    <property type="term" value="F:4 iron, 4 sulfur cluster binding"/>
    <property type="evidence" value="ECO:0007669"/>
    <property type="project" value="UniProtKB-UniRule"/>
</dbReference>
<keyword evidence="3 9" id="KW-0639">Primosome</keyword>
<dbReference type="STRING" id="2070753.A0A3A3A001"/>
<dbReference type="InterPro" id="IPR007238">
    <property type="entry name" value="DNA_primase_lsu_euk/arc"/>
</dbReference>
<accession>A0A3A3A001</accession>
<keyword evidence="5 9" id="KW-0479">Metal-binding</keyword>
<evidence type="ECO:0000256" key="8">
    <source>
        <dbReference type="ARBA" id="ARBA00023125"/>
    </source>
</evidence>
<keyword evidence="4 9" id="KW-0235">DNA replication</keyword>
<evidence type="ECO:0000256" key="1">
    <source>
        <dbReference type="ARBA" id="ARBA00010564"/>
    </source>
</evidence>
<feature type="binding site" evidence="10">
    <location>
        <position position="407"/>
    </location>
    <ligand>
        <name>[4Fe-4S] cluster</name>
        <dbReference type="ChEBI" id="CHEBI:49883"/>
    </ligand>
</feature>
<dbReference type="Proteomes" id="UP000266188">
    <property type="component" value="Unassembled WGS sequence"/>
</dbReference>
<evidence type="ECO:0000256" key="5">
    <source>
        <dbReference type="ARBA" id="ARBA00022723"/>
    </source>
</evidence>
<dbReference type="Pfam" id="PF26466">
    <property type="entry name" value="DNA_primase_lrg_N"/>
    <property type="match status" value="1"/>
</dbReference>
<evidence type="ECO:0000256" key="9">
    <source>
        <dbReference type="PIRNR" id="PIRNR009449"/>
    </source>
</evidence>
<dbReference type="InterPro" id="IPR058560">
    <property type="entry name" value="DNA_primase_C"/>
</dbReference>